<keyword evidence="2" id="KW-1185">Reference proteome</keyword>
<evidence type="ECO:0000313" key="2">
    <source>
        <dbReference type="Proteomes" id="UP000618943"/>
    </source>
</evidence>
<dbReference type="SUPFAM" id="SSF69304">
    <property type="entry name" value="Tricorn protease N-terminal domain"/>
    <property type="match status" value="1"/>
</dbReference>
<reference evidence="1 2" key="1">
    <citation type="submission" date="2020-12" db="EMBL/GenBank/DDBJ databases">
        <title>YIM B01967 draft genome.</title>
        <authorList>
            <person name="Yan X."/>
        </authorList>
    </citation>
    <scope>NUCLEOTIDE SEQUENCE [LARGE SCALE GENOMIC DNA]</scope>
    <source>
        <strain evidence="1 2">YIM B01967</strain>
    </source>
</reference>
<comment type="caution">
    <text evidence="1">The sequence shown here is derived from an EMBL/GenBank/DDBJ whole genome shotgun (WGS) entry which is preliminary data.</text>
</comment>
<gene>
    <name evidence="1" type="ORF">JFL43_02595</name>
</gene>
<dbReference type="Proteomes" id="UP000618943">
    <property type="component" value="Unassembled WGS sequence"/>
</dbReference>
<protein>
    <recommendedName>
        <fullName evidence="3">DUF5050 domain-containing protein</fullName>
    </recommendedName>
</protein>
<dbReference type="EMBL" id="JAEOAH010000003">
    <property type="protein sequence ID" value="MBK3493765.1"/>
    <property type="molecule type" value="Genomic_DNA"/>
</dbReference>
<evidence type="ECO:0008006" key="3">
    <source>
        <dbReference type="Google" id="ProtNLM"/>
    </source>
</evidence>
<name>A0ABS1H2W9_9BACL</name>
<sequence>MKKAMLIIVLFIVSLIIFAPTEISAATKEFYIAKDSDHVSSGIYFADPNEQANPLVTFNLFNTNNKVKKTLRLKDLTAQYKIASNVGNPIHDYNSSIFTLQNVESTVYFTLPVFRTESFFGPAEGYALNLYEMTENGDKKLVMNDYIPSNTVTPFTIIGSNLFYVSYNKQSMSEYDFKVYDLQSKEQKTLQKSVDSFWLQEDLIYFTSDGMLYSMNQDGGDVKQFKSINYLYNALGFEAKSFGVTINGVLIHYNSRKGSYYYLDTMSGKSYKFPSINFYEGNQYIDYPSRSIIYTDKKGLKIYDGKTKKTILIKKTDAVAYIHQVNMETRKIQYVNDSHLYEIEF</sequence>
<accession>A0ABS1H2W9</accession>
<dbReference type="RefSeq" id="WP_200747799.1">
    <property type="nucleotide sequence ID" value="NZ_JAEOAH010000003.1"/>
</dbReference>
<organism evidence="1 2">
    <name type="scientific">Viridibacillus soli</name>
    <dbReference type="NCBI Taxonomy" id="2798301"/>
    <lineage>
        <taxon>Bacteria</taxon>
        <taxon>Bacillati</taxon>
        <taxon>Bacillota</taxon>
        <taxon>Bacilli</taxon>
        <taxon>Bacillales</taxon>
        <taxon>Caryophanaceae</taxon>
        <taxon>Viridibacillus</taxon>
    </lineage>
</organism>
<evidence type="ECO:0000313" key="1">
    <source>
        <dbReference type="EMBL" id="MBK3493765.1"/>
    </source>
</evidence>
<proteinExistence type="predicted"/>